<protein>
    <submittedName>
        <fullName evidence="2">Uncharacterized protein</fullName>
    </submittedName>
</protein>
<dbReference type="GeneID" id="5716704"/>
<dbReference type="Proteomes" id="UP000006906">
    <property type="component" value="Chromosome 12"/>
</dbReference>
<organism evidence="2 3">
    <name type="scientific">Chlamydomonas reinhardtii</name>
    <name type="common">Chlamydomonas smithii</name>
    <dbReference type="NCBI Taxonomy" id="3055"/>
    <lineage>
        <taxon>Eukaryota</taxon>
        <taxon>Viridiplantae</taxon>
        <taxon>Chlorophyta</taxon>
        <taxon>core chlorophytes</taxon>
        <taxon>Chlorophyceae</taxon>
        <taxon>CS clade</taxon>
        <taxon>Chlamydomonadales</taxon>
        <taxon>Chlamydomonadaceae</taxon>
        <taxon>Chlamydomonas</taxon>
    </lineage>
</organism>
<gene>
    <name evidence="2" type="ORF">CHLRE_12g490550v5</name>
</gene>
<accession>A0A2K3D236</accession>
<dbReference type="InterPro" id="IPR029063">
    <property type="entry name" value="SAM-dependent_MTases_sf"/>
</dbReference>
<dbReference type="RefSeq" id="XP_042918025.1">
    <property type="nucleotide sequence ID" value="XM_043067911.1"/>
</dbReference>
<name>A0A2K3D236_CHLRE</name>
<evidence type="ECO:0000313" key="3">
    <source>
        <dbReference type="Proteomes" id="UP000006906"/>
    </source>
</evidence>
<dbReference type="InParanoid" id="A0A2K3D236"/>
<evidence type="ECO:0000256" key="1">
    <source>
        <dbReference type="SAM" id="MobiDB-lite"/>
    </source>
</evidence>
<dbReference type="EMBL" id="CM008973">
    <property type="protein sequence ID" value="PNW74608.1"/>
    <property type="molecule type" value="Genomic_DNA"/>
</dbReference>
<sequence>MRASVTAMQQPAAASAEAGADAGAAQVAVLEVVLRTLAVREQSLDFHVRLAQEVAERFGGASGSSSSSSGRTDMAVKDADRPTFLPGEGATSSPLPAYTPDNFAYGSTPLTSWLQVMQAAGEHLQQAMGSAPGAGGAGHDTCSSLSAGAPASCAAYNSGKNELVHSRGNSSGGAGARTYVVWGSSCGWMVLFGAAVFGWRCRGVELLRCLHEVARGCLAEAERQGLAPGRVCLRCGDLLSDDVRGAGLVLLADQCWDHALAAAAAAKLAQELPTGALVVSYSGSSSGGGGALAAQRQAGSGAVGTDDRKGGEQEQQQQQQQQDGRGTARAEAVGSEPAFEEVAVVRVPVSWNPDQALHVWRRR</sequence>
<feature type="region of interest" description="Disordered" evidence="1">
    <location>
        <begin position="290"/>
        <end position="336"/>
    </location>
</feature>
<dbReference type="ExpressionAtlas" id="A0A2K3D236">
    <property type="expression patterns" value="baseline and differential"/>
</dbReference>
<feature type="region of interest" description="Disordered" evidence="1">
    <location>
        <begin position="57"/>
        <end position="96"/>
    </location>
</feature>
<reference evidence="2 3" key="1">
    <citation type="journal article" date="2007" name="Science">
        <title>The Chlamydomonas genome reveals the evolution of key animal and plant functions.</title>
        <authorList>
            <person name="Merchant S.S."/>
            <person name="Prochnik S.E."/>
            <person name="Vallon O."/>
            <person name="Harris E.H."/>
            <person name="Karpowicz S.J."/>
            <person name="Witman G.B."/>
            <person name="Terry A."/>
            <person name="Salamov A."/>
            <person name="Fritz-Laylin L.K."/>
            <person name="Marechal-Drouard L."/>
            <person name="Marshall W.F."/>
            <person name="Qu L.H."/>
            <person name="Nelson D.R."/>
            <person name="Sanderfoot A.A."/>
            <person name="Spalding M.H."/>
            <person name="Kapitonov V.V."/>
            <person name="Ren Q."/>
            <person name="Ferris P."/>
            <person name="Lindquist E."/>
            <person name="Shapiro H."/>
            <person name="Lucas S.M."/>
            <person name="Grimwood J."/>
            <person name="Schmutz J."/>
            <person name="Cardol P."/>
            <person name="Cerutti H."/>
            <person name="Chanfreau G."/>
            <person name="Chen C.L."/>
            <person name="Cognat V."/>
            <person name="Croft M.T."/>
            <person name="Dent R."/>
            <person name="Dutcher S."/>
            <person name="Fernandez E."/>
            <person name="Fukuzawa H."/>
            <person name="Gonzalez-Ballester D."/>
            <person name="Gonzalez-Halphen D."/>
            <person name="Hallmann A."/>
            <person name="Hanikenne M."/>
            <person name="Hippler M."/>
            <person name="Inwood W."/>
            <person name="Jabbari K."/>
            <person name="Kalanon M."/>
            <person name="Kuras R."/>
            <person name="Lefebvre P.A."/>
            <person name="Lemaire S.D."/>
            <person name="Lobanov A.V."/>
            <person name="Lohr M."/>
            <person name="Manuell A."/>
            <person name="Meier I."/>
            <person name="Mets L."/>
            <person name="Mittag M."/>
            <person name="Mittelmeier T."/>
            <person name="Moroney J.V."/>
            <person name="Moseley J."/>
            <person name="Napoli C."/>
            <person name="Nedelcu A.M."/>
            <person name="Niyogi K."/>
            <person name="Novoselov S.V."/>
            <person name="Paulsen I.T."/>
            <person name="Pazour G."/>
            <person name="Purton S."/>
            <person name="Ral J.P."/>
            <person name="Riano-Pachon D.M."/>
            <person name="Riekhof W."/>
            <person name="Rymarquis L."/>
            <person name="Schroda M."/>
            <person name="Stern D."/>
            <person name="Umen J."/>
            <person name="Willows R."/>
            <person name="Wilson N."/>
            <person name="Zimmer S.L."/>
            <person name="Allmer J."/>
            <person name="Balk J."/>
            <person name="Bisova K."/>
            <person name="Chen C.J."/>
            <person name="Elias M."/>
            <person name="Gendler K."/>
            <person name="Hauser C."/>
            <person name="Lamb M.R."/>
            <person name="Ledford H."/>
            <person name="Long J.C."/>
            <person name="Minagawa J."/>
            <person name="Page M.D."/>
            <person name="Pan J."/>
            <person name="Pootakham W."/>
            <person name="Roje S."/>
            <person name="Rose A."/>
            <person name="Stahlberg E."/>
            <person name="Terauchi A.M."/>
            <person name="Yang P."/>
            <person name="Ball S."/>
            <person name="Bowler C."/>
            <person name="Dieckmann C.L."/>
            <person name="Gladyshev V.N."/>
            <person name="Green P."/>
            <person name="Jorgensen R."/>
            <person name="Mayfield S."/>
            <person name="Mueller-Roeber B."/>
            <person name="Rajamani S."/>
            <person name="Sayre R.T."/>
            <person name="Brokstein P."/>
            <person name="Dubchak I."/>
            <person name="Goodstein D."/>
            <person name="Hornick L."/>
            <person name="Huang Y.W."/>
            <person name="Jhaveri J."/>
            <person name="Luo Y."/>
            <person name="Martinez D."/>
            <person name="Ngau W.C."/>
            <person name="Otillar B."/>
            <person name="Poliakov A."/>
            <person name="Porter A."/>
            <person name="Szajkowski L."/>
            <person name="Werner G."/>
            <person name="Zhou K."/>
            <person name="Grigoriev I.V."/>
            <person name="Rokhsar D.S."/>
            <person name="Grossman A.R."/>
        </authorList>
    </citation>
    <scope>NUCLEOTIDE SEQUENCE [LARGE SCALE GENOMIC DNA]</scope>
    <source>
        <strain evidence="3">CC-503</strain>
    </source>
</reference>
<dbReference type="Gene3D" id="3.40.50.150">
    <property type="entry name" value="Vaccinia Virus protein VP39"/>
    <property type="match status" value="1"/>
</dbReference>
<proteinExistence type="predicted"/>
<keyword evidence="3" id="KW-1185">Reference proteome</keyword>
<dbReference type="Gramene" id="PNW74608">
    <property type="protein sequence ID" value="PNW74608"/>
    <property type="gene ID" value="CHLRE_12g490550v5"/>
</dbReference>
<feature type="compositionally biased region" description="Low complexity" evidence="1">
    <location>
        <begin position="313"/>
        <end position="322"/>
    </location>
</feature>
<dbReference type="KEGG" id="cre:CHLRE_12g490550v5"/>
<dbReference type="AlphaFoldDB" id="A0A2K3D236"/>
<evidence type="ECO:0000313" key="2">
    <source>
        <dbReference type="EMBL" id="PNW74608.1"/>
    </source>
</evidence>
<dbReference type="OrthoDB" id="568235at2759"/>